<accession>A0A4Y1NWF6</accession>
<keyword evidence="2" id="KW-0732">Signal</keyword>
<dbReference type="Pfam" id="PF00059">
    <property type="entry name" value="Lectin_C"/>
    <property type="match status" value="1"/>
</dbReference>
<sequence>MEAFKVAHLLCWICFLGPVVSFLLGNEHLRCPSSVRSHIQYVRIFEDKCYEFVIYTKHYWEDARIDCMTKGGDLVTIPNEHVQGFIMASLAALGNKEHGIWIGLSDKEHELQWRWVNGDNLHGYANWARAQGGANIMHLTQDCAQIRTDDHGLWHDKECHLWPQTASYICEYDAQPIPTTTTTKRTTTTPKPTTTPTTTTTTTITTTTTTTEKPTSTTFKSTTSPTETSLLSTTKQSTLSTILTKLAQSSTEAAAPTTVATIKTTEFSCRDENCADECPNGYAGIFVDLNGCVECNCN</sequence>
<evidence type="ECO:0000313" key="4">
    <source>
        <dbReference type="EMBL" id="AXM44152.1"/>
    </source>
</evidence>
<dbReference type="InterPro" id="IPR001304">
    <property type="entry name" value="C-type_lectin-like"/>
</dbReference>
<dbReference type="AlphaFoldDB" id="A0A4Y1NWF6"/>
<evidence type="ECO:0000256" key="2">
    <source>
        <dbReference type="SAM" id="SignalP"/>
    </source>
</evidence>
<gene>
    <name evidence="4" type="primary">CTL-4</name>
</gene>
<feature type="chain" id="PRO_5021489123" evidence="2">
    <location>
        <begin position="22"/>
        <end position="298"/>
    </location>
</feature>
<feature type="signal peptide" evidence="2">
    <location>
        <begin position="1"/>
        <end position="21"/>
    </location>
</feature>
<dbReference type="SMART" id="SM00034">
    <property type="entry name" value="CLECT"/>
    <property type="match status" value="1"/>
</dbReference>
<dbReference type="InterPro" id="IPR016186">
    <property type="entry name" value="C-type_lectin-like/link_sf"/>
</dbReference>
<reference evidence="4" key="1">
    <citation type="submission" date="2017-06" db="EMBL/GenBank/DDBJ databases">
        <title>Molecular cloning and functional characterization of the C-type lectin 4 from Sinonovacula constricta.</title>
        <authorList>
            <person name="Shi Y."/>
            <person name="Li C."/>
        </authorList>
    </citation>
    <scope>NUCLEOTIDE SEQUENCE</scope>
</reference>
<keyword evidence="4" id="KW-0430">Lectin</keyword>
<feature type="domain" description="C-type lectin" evidence="3">
    <location>
        <begin position="45"/>
        <end position="159"/>
    </location>
</feature>
<evidence type="ECO:0000259" key="3">
    <source>
        <dbReference type="PROSITE" id="PS50041"/>
    </source>
</evidence>
<evidence type="ECO:0000256" key="1">
    <source>
        <dbReference type="SAM" id="MobiDB-lite"/>
    </source>
</evidence>
<dbReference type="Gene3D" id="3.10.100.10">
    <property type="entry name" value="Mannose-Binding Protein A, subunit A"/>
    <property type="match status" value="1"/>
</dbReference>
<name>A0A4Y1NWF6_SINCO</name>
<dbReference type="GO" id="GO:0030246">
    <property type="term" value="F:carbohydrate binding"/>
    <property type="evidence" value="ECO:0007669"/>
    <property type="project" value="UniProtKB-KW"/>
</dbReference>
<dbReference type="PROSITE" id="PS50041">
    <property type="entry name" value="C_TYPE_LECTIN_2"/>
    <property type="match status" value="1"/>
</dbReference>
<organism evidence="4">
    <name type="scientific">Sinonovacula constricta</name>
    <name type="common">Razor clam</name>
    <dbReference type="NCBI Taxonomy" id="98310"/>
    <lineage>
        <taxon>Eukaryota</taxon>
        <taxon>Metazoa</taxon>
        <taxon>Spiralia</taxon>
        <taxon>Lophotrochozoa</taxon>
        <taxon>Mollusca</taxon>
        <taxon>Bivalvia</taxon>
        <taxon>Autobranchia</taxon>
        <taxon>Heteroconchia</taxon>
        <taxon>Euheterodonta</taxon>
        <taxon>Imparidentia</taxon>
        <taxon>Neoheterodontei</taxon>
        <taxon>Cardiida</taxon>
        <taxon>Tellinoidea</taxon>
        <taxon>Solecurtidae</taxon>
        <taxon>Sinonovacula</taxon>
    </lineage>
</organism>
<dbReference type="PANTHER" id="PTHR22803">
    <property type="entry name" value="MANNOSE, PHOSPHOLIPASE, LECTIN RECEPTOR RELATED"/>
    <property type="match status" value="1"/>
</dbReference>
<dbReference type="InterPro" id="IPR050111">
    <property type="entry name" value="C-type_lectin/snaclec_domain"/>
</dbReference>
<protein>
    <submittedName>
        <fullName evidence="4">C-type lectin 4</fullName>
    </submittedName>
</protein>
<dbReference type="InterPro" id="IPR016187">
    <property type="entry name" value="CTDL_fold"/>
</dbReference>
<feature type="region of interest" description="Disordered" evidence="1">
    <location>
        <begin position="181"/>
        <end position="227"/>
    </location>
</feature>
<dbReference type="SUPFAM" id="SSF56436">
    <property type="entry name" value="C-type lectin-like"/>
    <property type="match status" value="1"/>
</dbReference>
<dbReference type="CDD" id="cd00037">
    <property type="entry name" value="CLECT"/>
    <property type="match status" value="1"/>
</dbReference>
<proteinExistence type="predicted"/>
<dbReference type="EMBL" id="MF289977">
    <property type="protein sequence ID" value="AXM44152.1"/>
    <property type="molecule type" value="Genomic_DNA"/>
</dbReference>